<evidence type="ECO:0000256" key="5">
    <source>
        <dbReference type="PROSITE-ProRule" id="PRU01240"/>
    </source>
</evidence>
<dbReference type="STRING" id="698738.OLEAN_C25410"/>
<evidence type="ECO:0000256" key="1">
    <source>
        <dbReference type="ARBA" id="ARBA00011073"/>
    </source>
</evidence>
<sequence length="1003" mass="107604">MKQLALFLISFFYLFLCACNAPSNKISACGGSNSDNNRVSIGYLEGSREYIAPARWEFQTIERDGESIVSYQWYFSDDSLTRSSAPQGPRIEHTFSEPGEHSVCLRYRTSKGIENSVEASVFIESGGISGTINAALDNLVDVDTRDPYEPSANNDSFEQAQALSASARLSGVVDHNDREDYYQMQLQQYQRIRLQVSDESSAENYEQILLELFNAVPSPSDQTEPVISIKTESLNGRLSSAVVVPEKGSYFIKVTAINPRTLYQAGGPRISSHGNYSLSIDAPVNSTAKNYAVGEVNIMLKPERQYQAQGLSSKMDLGRIKTLTLDNAQAFLTNQNINVASTLFDAGFNSALTLNSALNSALNSGSNTQSKEEQLHWQMLQVIEALKAHPDILYAEPNWKRYPTALAQIDDPFYSSQWHYDTINVEQAWQAMGSRGDNDVIVAVLDTGVLTAHPDLTNNLITGYDFVDNDANANDPGDKSINGQRSSFHGTHVAGTIAASAANGAGGVGIAANVKVMPIRVLGRDGGFASDIMAGVCYAAKLTKSNSSVCNNVNAAASASDIINLSLGGPGFSDIEQALYRAVTEKGIIVIAAAGNESTSNAFYPAAYNKVISVAAINRNLEQASYSNFGSTVDVAAPGGDFSVDSGIFSAWGDDNNGPAILTYGSLQGTSMAAPHVAGVAALMKSVRPELTHNEFLAHLNAGQLTQDLGATGRDDIFGQGLIDAHKAVLQVQGDLAPQILSSNNQLFFNVSQTVLDFVLTSAGVGSDSELGDISVRINGANIDGGRWLSLNKFSGLGRYQVSVDRTELSEGSYRAELVVSSSLSGVADIVLSVQLQVGNSEVSANAGVQYVLVIDEDAAPDENGNLYSVGGSQALIANNGKYEYQIYGLKKGRYLVSTGSDLDFDNVICDAGESCGQYPTLEQPKAITISEEQPYVEVNMSVNYLDISRSNLGLASEEKIKGFSVYKVAPDNTPVSVRKREARKVNAIKVNAIKVIKVIKGN</sequence>
<dbReference type="PROSITE" id="PS51257">
    <property type="entry name" value="PROKAR_LIPOPROTEIN"/>
    <property type="match status" value="1"/>
</dbReference>
<dbReference type="GO" id="GO:0006508">
    <property type="term" value="P:proteolysis"/>
    <property type="evidence" value="ECO:0007669"/>
    <property type="project" value="UniProtKB-KW"/>
</dbReference>
<evidence type="ECO:0000256" key="6">
    <source>
        <dbReference type="RuleBase" id="RU003355"/>
    </source>
</evidence>
<dbReference type="InterPro" id="IPR013783">
    <property type="entry name" value="Ig-like_fold"/>
</dbReference>
<dbReference type="Gene3D" id="2.60.40.10">
    <property type="entry name" value="Immunoglobulins"/>
    <property type="match status" value="1"/>
</dbReference>
<dbReference type="InterPro" id="IPR036852">
    <property type="entry name" value="Peptidase_S8/S53_dom_sf"/>
</dbReference>
<dbReference type="Pfam" id="PF18911">
    <property type="entry name" value="PKD_4"/>
    <property type="match status" value="1"/>
</dbReference>
<evidence type="ECO:0000256" key="3">
    <source>
        <dbReference type="ARBA" id="ARBA00022801"/>
    </source>
</evidence>
<dbReference type="HOGENOM" id="CLU_011263_8_0_6"/>
<dbReference type="InterPro" id="IPR035986">
    <property type="entry name" value="PKD_dom_sf"/>
</dbReference>
<dbReference type="PROSITE" id="PS00138">
    <property type="entry name" value="SUBTILASE_SER"/>
    <property type="match status" value="1"/>
</dbReference>
<keyword evidence="3 5" id="KW-0378">Hydrolase</keyword>
<dbReference type="InterPro" id="IPR022398">
    <property type="entry name" value="Peptidase_S8_His-AS"/>
</dbReference>
<evidence type="ECO:0000313" key="10">
    <source>
        <dbReference type="Proteomes" id="UP000032749"/>
    </source>
</evidence>
<dbReference type="EMBL" id="FO203512">
    <property type="protein sequence ID" value="CCK76717.1"/>
    <property type="molecule type" value="Genomic_DNA"/>
</dbReference>
<accession>R4YNX0</accession>
<dbReference type="InterPro" id="IPR000209">
    <property type="entry name" value="Peptidase_S8/S53_dom"/>
</dbReference>
<gene>
    <name evidence="9" type="ORF">OLEAN_C25410</name>
</gene>
<dbReference type="InterPro" id="IPR015500">
    <property type="entry name" value="Peptidase_S8_subtilisin-rel"/>
</dbReference>
<dbReference type="KEGG" id="oai:OLEAN_C25410"/>
<feature type="active site" description="Charge relay system" evidence="5">
    <location>
        <position position="671"/>
    </location>
</feature>
<proteinExistence type="inferred from homology"/>
<dbReference type="CDD" id="cd00146">
    <property type="entry name" value="PKD"/>
    <property type="match status" value="1"/>
</dbReference>
<keyword evidence="2 5" id="KW-0645">Protease</keyword>
<keyword evidence="7" id="KW-0732">Signal</keyword>
<feature type="active site" description="Charge relay system" evidence="5">
    <location>
        <position position="489"/>
    </location>
</feature>
<evidence type="ECO:0000313" key="9">
    <source>
        <dbReference type="EMBL" id="CCK76717.1"/>
    </source>
</evidence>
<name>R4YNX0_OLEAN</name>
<dbReference type="PANTHER" id="PTHR43806">
    <property type="entry name" value="PEPTIDASE S8"/>
    <property type="match status" value="1"/>
</dbReference>
<dbReference type="PROSITE" id="PS00136">
    <property type="entry name" value="SUBTILASE_ASP"/>
    <property type="match status" value="1"/>
</dbReference>
<evidence type="ECO:0000256" key="2">
    <source>
        <dbReference type="ARBA" id="ARBA00022670"/>
    </source>
</evidence>
<dbReference type="InterPro" id="IPR023828">
    <property type="entry name" value="Peptidase_S8_Ser-AS"/>
</dbReference>
<dbReference type="AlphaFoldDB" id="R4YNX0"/>
<dbReference type="Gene3D" id="2.60.120.380">
    <property type="match status" value="1"/>
</dbReference>
<dbReference type="InterPro" id="IPR000601">
    <property type="entry name" value="PKD_dom"/>
</dbReference>
<dbReference type="SMART" id="SM00089">
    <property type="entry name" value="PKD"/>
    <property type="match status" value="1"/>
</dbReference>
<evidence type="ECO:0000256" key="4">
    <source>
        <dbReference type="ARBA" id="ARBA00022825"/>
    </source>
</evidence>
<evidence type="ECO:0000256" key="7">
    <source>
        <dbReference type="SAM" id="SignalP"/>
    </source>
</evidence>
<dbReference type="InterPro" id="IPR023827">
    <property type="entry name" value="Peptidase_S8_Asp-AS"/>
</dbReference>
<feature type="signal peptide" evidence="7">
    <location>
        <begin position="1"/>
        <end position="18"/>
    </location>
</feature>
<dbReference type="PROSITE" id="PS51892">
    <property type="entry name" value="SUBTILASE"/>
    <property type="match status" value="1"/>
</dbReference>
<dbReference type="PROSITE" id="PS00137">
    <property type="entry name" value="SUBTILASE_HIS"/>
    <property type="match status" value="1"/>
</dbReference>
<feature type="domain" description="PKD" evidence="8">
    <location>
        <begin position="65"/>
        <end position="124"/>
    </location>
</feature>
<keyword evidence="4 5" id="KW-0720">Serine protease</keyword>
<dbReference type="OrthoDB" id="9790784at2"/>
<comment type="similarity">
    <text evidence="1 5 6">Belongs to the peptidase S8 family.</text>
</comment>
<feature type="active site" description="Charge relay system" evidence="5">
    <location>
        <position position="446"/>
    </location>
</feature>
<dbReference type="InterPro" id="IPR050131">
    <property type="entry name" value="Peptidase_S8_subtilisin-like"/>
</dbReference>
<protein>
    <submittedName>
        <fullName evidence="9">Peptidase S8 and S53 subtilisin kexin sedolisin</fullName>
    </submittedName>
</protein>
<dbReference type="PANTHER" id="PTHR43806:SF11">
    <property type="entry name" value="CEREVISIN-RELATED"/>
    <property type="match status" value="1"/>
</dbReference>
<dbReference type="PRINTS" id="PR00723">
    <property type="entry name" value="SUBTILISIN"/>
</dbReference>
<dbReference type="SUPFAM" id="SSF49299">
    <property type="entry name" value="PKD domain"/>
    <property type="match status" value="1"/>
</dbReference>
<reference evidence="9 10" key="1">
    <citation type="journal article" date="2013" name="Nat. Commun.">
        <title>Genome sequence and functional genomic analysis of the oil-degrading bacterium Oleispira antarctica.</title>
        <authorList>
            <person name="Kube M."/>
            <person name="Chernikova T.N."/>
            <person name="Al-Ramahi Y."/>
            <person name="Beloqui A."/>
            <person name="Lopez-Cortez N."/>
            <person name="Guazzaroni M.E."/>
            <person name="Heipieper H.J."/>
            <person name="Klages S."/>
            <person name="Kotsyurbenko O.R."/>
            <person name="Langer I."/>
            <person name="Nechitaylo T.Y."/>
            <person name="Lunsdorf H."/>
            <person name="Fernandez M."/>
            <person name="Juarez S."/>
            <person name="Ciordia S."/>
            <person name="Singer A."/>
            <person name="Kagan O."/>
            <person name="Egorova O."/>
            <person name="Petit P.A."/>
            <person name="Stogios P."/>
            <person name="Kim Y."/>
            <person name="Tchigvintsev A."/>
            <person name="Flick R."/>
            <person name="Denaro R."/>
            <person name="Genovese M."/>
            <person name="Albar J.P."/>
            <person name="Reva O.N."/>
            <person name="Martinez-Gomariz M."/>
            <person name="Tran H."/>
            <person name="Ferrer M."/>
            <person name="Savchenko A."/>
            <person name="Yakunin A.F."/>
            <person name="Yakimov M.M."/>
            <person name="Golyshina O.V."/>
            <person name="Reinhardt R."/>
            <person name="Golyshin P.N."/>
        </authorList>
    </citation>
    <scope>NUCLEOTIDE SEQUENCE [LARGE SCALE GENOMIC DNA]</scope>
</reference>
<dbReference type="Proteomes" id="UP000032749">
    <property type="component" value="Chromosome"/>
</dbReference>
<organism evidence="9 10">
    <name type="scientific">Oleispira antarctica RB-8</name>
    <dbReference type="NCBI Taxonomy" id="698738"/>
    <lineage>
        <taxon>Bacteria</taxon>
        <taxon>Pseudomonadati</taxon>
        <taxon>Pseudomonadota</taxon>
        <taxon>Gammaproteobacteria</taxon>
        <taxon>Oceanospirillales</taxon>
        <taxon>Oceanospirillaceae</taxon>
        <taxon>Oleispira</taxon>
    </lineage>
</organism>
<dbReference type="InterPro" id="IPR022409">
    <property type="entry name" value="PKD/Chitinase_dom"/>
</dbReference>
<dbReference type="GO" id="GO:0004252">
    <property type="term" value="F:serine-type endopeptidase activity"/>
    <property type="evidence" value="ECO:0007669"/>
    <property type="project" value="UniProtKB-UniRule"/>
</dbReference>
<dbReference type="PROSITE" id="PS50093">
    <property type="entry name" value="PKD"/>
    <property type="match status" value="1"/>
</dbReference>
<dbReference type="Pfam" id="PF00082">
    <property type="entry name" value="Peptidase_S8"/>
    <property type="match status" value="1"/>
</dbReference>
<dbReference type="SUPFAM" id="SSF52743">
    <property type="entry name" value="Subtilisin-like"/>
    <property type="match status" value="1"/>
</dbReference>
<dbReference type="Gene3D" id="3.40.50.200">
    <property type="entry name" value="Peptidase S8/S53 domain"/>
    <property type="match status" value="1"/>
</dbReference>
<keyword evidence="10" id="KW-1185">Reference proteome</keyword>
<feature type="chain" id="PRO_5004383327" evidence="7">
    <location>
        <begin position="19"/>
        <end position="1003"/>
    </location>
</feature>
<evidence type="ECO:0000259" key="8">
    <source>
        <dbReference type="PROSITE" id="PS50093"/>
    </source>
</evidence>